<feature type="domain" description="Tyr recombinase" evidence="2">
    <location>
        <begin position="101"/>
        <end position="303"/>
    </location>
</feature>
<dbReference type="GO" id="GO:0015074">
    <property type="term" value="P:DNA integration"/>
    <property type="evidence" value="ECO:0007669"/>
    <property type="project" value="InterPro"/>
</dbReference>
<dbReference type="GO" id="GO:0003677">
    <property type="term" value="F:DNA binding"/>
    <property type="evidence" value="ECO:0007669"/>
    <property type="project" value="InterPro"/>
</dbReference>
<dbReference type="Gene3D" id="1.10.443.10">
    <property type="entry name" value="Intergrase catalytic core"/>
    <property type="match status" value="1"/>
</dbReference>
<organism evidence="3">
    <name type="scientific">mine drainage metagenome</name>
    <dbReference type="NCBI Taxonomy" id="410659"/>
    <lineage>
        <taxon>unclassified sequences</taxon>
        <taxon>metagenomes</taxon>
        <taxon>ecological metagenomes</taxon>
    </lineage>
</organism>
<evidence type="ECO:0000313" key="3">
    <source>
        <dbReference type="EMBL" id="CBI00448.1"/>
    </source>
</evidence>
<dbReference type="GO" id="GO:0006310">
    <property type="term" value="P:DNA recombination"/>
    <property type="evidence" value="ECO:0007669"/>
    <property type="project" value="UniProtKB-KW"/>
</dbReference>
<proteinExistence type="predicted"/>
<dbReference type="InterPro" id="IPR002104">
    <property type="entry name" value="Integrase_catalytic"/>
</dbReference>
<name>E6PZT9_9ZZZZ</name>
<dbReference type="Pfam" id="PF00589">
    <property type="entry name" value="Phage_integrase"/>
    <property type="match status" value="1"/>
</dbReference>
<dbReference type="AlphaFoldDB" id="E6PZT9"/>
<evidence type="ECO:0000256" key="1">
    <source>
        <dbReference type="ARBA" id="ARBA00023172"/>
    </source>
</evidence>
<dbReference type="InterPro" id="IPR013762">
    <property type="entry name" value="Integrase-like_cat_sf"/>
</dbReference>
<dbReference type="EMBL" id="CABN01000138">
    <property type="protein sequence ID" value="CBI00448.1"/>
    <property type="molecule type" value="Genomic_DNA"/>
</dbReference>
<protein>
    <submittedName>
        <fullName evidence="3">Integrase/recombinase</fullName>
    </submittedName>
</protein>
<dbReference type="PANTHER" id="PTHR30349:SF64">
    <property type="entry name" value="PROPHAGE INTEGRASE INTD-RELATED"/>
    <property type="match status" value="1"/>
</dbReference>
<keyword evidence="1" id="KW-0233">DNA recombination</keyword>
<dbReference type="SUPFAM" id="SSF56349">
    <property type="entry name" value="DNA breaking-rejoining enzymes"/>
    <property type="match status" value="1"/>
</dbReference>
<comment type="caution">
    <text evidence="3">The sequence shown here is derived from an EMBL/GenBank/DDBJ whole genome shotgun (WGS) entry which is preliminary data.</text>
</comment>
<dbReference type="PROSITE" id="PS51898">
    <property type="entry name" value="TYR_RECOMBINASE"/>
    <property type="match status" value="1"/>
</dbReference>
<dbReference type="InterPro" id="IPR050090">
    <property type="entry name" value="Tyrosine_recombinase_XerCD"/>
</dbReference>
<dbReference type="InterPro" id="IPR011010">
    <property type="entry name" value="DNA_brk_join_enz"/>
</dbReference>
<sequence length="315" mass="36007">MNLKLATLEYVALKQSMGMRFETEATILRAFVKQIGDYVAVATVTSEDVLRYLNGANGDSVTLFWHRKHEALKGFWEFAIRRGYTDRSPVPVRRAKEPLAFVPYIYTQEELKRLLDGATSYQKKWLKLEAVTLRAMLLLLYGAGLRTSESLRLNCADVDLAAAMLTIRESKFYKSRRIALNNQLCSVLSEYDRNRHQEGHGRGEAAPFFTYKSGGPVARFVLEDAFLRLRNHVGVKRDNARYQPRLHDLRHSFAVHRLTAWYRDGADVQQLLPALCTHLGHVSLKGTQRYLTMTPELLAEASLRFEGYAQEVLHG</sequence>
<dbReference type="PANTHER" id="PTHR30349">
    <property type="entry name" value="PHAGE INTEGRASE-RELATED"/>
    <property type="match status" value="1"/>
</dbReference>
<accession>E6PZT9</accession>
<gene>
    <name evidence="3" type="ORF">CARN3_1451</name>
</gene>
<reference evidence="3" key="1">
    <citation type="submission" date="2009-10" db="EMBL/GenBank/DDBJ databases">
        <title>Diversity of trophic interactions inside an arsenic-rich microbial ecosystem.</title>
        <authorList>
            <person name="Bertin P.N."/>
            <person name="Heinrich-Salmeron A."/>
            <person name="Pelletier E."/>
            <person name="Goulhen-Chollet F."/>
            <person name="Arsene-Ploetze F."/>
            <person name="Gallien S."/>
            <person name="Calteau A."/>
            <person name="Vallenet D."/>
            <person name="Casiot C."/>
            <person name="Chane-Woon-Ming B."/>
            <person name="Giloteaux L."/>
            <person name="Barakat M."/>
            <person name="Bonnefoy V."/>
            <person name="Bruneel O."/>
            <person name="Chandler M."/>
            <person name="Cleiss J."/>
            <person name="Duran R."/>
            <person name="Elbaz-Poulichet F."/>
            <person name="Fonknechten N."/>
            <person name="Lauga B."/>
            <person name="Mornico D."/>
            <person name="Ortet P."/>
            <person name="Schaeffer C."/>
            <person name="Siguier P."/>
            <person name="Alexander Thil Smith A."/>
            <person name="Van Dorsselaer A."/>
            <person name="Weissenbach J."/>
            <person name="Medigue C."/>
            <person name="Le Paslier D."/>
        </authorList>
    </citation>
    <scope>NUCLEOTIDE SEQUENCE</scope>
</reference>
<evidence type="ECO:0000259" key="2">
    <source>
        <dbReference type="PROSITE" id="PS51898"/>
    </source>
</evidence>